<evidence type="ECO:0000313" key="1">
    <source>
        <dbReference type="EMBL" id="JAH89587.1"/>
    </source>
</evidence>
<reference evidence="1" key="2">
    <citation type="journal article" date="2015" name="Fish Shellfish Immunol.">
        <title>Early steps in the European eel (Anguilla anguilla)-Vibrio vulnificus interaction in the gills: Role of the RtxA13 toxin.</title>
        <authorList>
            <person name="Callol A."/>
            <person name="Pajuelo D."/>
            <person name="Ebbesson L."/>
            <person name="Teles M."/>
            <person name="MacKenzie S."/>
            <person name="Amaro C."/>
        </authorList>
    </citation>
    <scope>NUCLEOTIDE SEQUENCE</scope>
</reference>
<accession>A0A0E9WGU5</accession>
<reference evidence="1" key="1">
    <citation type="submission" date="2014-11" db="EMBL/GenBank/DDBJ databases">
        <authorList>
            <person name="Amaro Gonzalez C."/>
        </authorList>
    </citation>
    <scope>NUCLEOTIDE SEQUENCE</scope>
</reference>
<sequence length="20" mass="2236">MSGNLARFPLYGMLSNSLYT</sequence>
<organism evidence="1">
    <name type="scientific">Anguilla anguilla</name>
    <name type="common">European freshwater eel</name>
    <name type="synonym">Muraena anguilla</name>
    <dbReference type="NCBI Taxonomy" id="7936"/>
    <lineage>
        <taxon>Eukaryota</taxon>
        <taxon>Metazoa</taxon>
        <taxon>Chordata</taxon>
        <taxon>Craniata</taxon>
        <taxon>Vertebrata</taxon>
        <taxon>Euteleostomi</taxon>
        <taxon>Actinopterygii</taxon>
        <taxon>Neopterygii</taxon>
        <taxon>Teleostei</taxon>
        <taxon>Anguilliformes</taxon>
        <taxon>Anguillidae</taxon>
        <taxon>Anguilla</taxon>
    </lineage>
</organism>
<protein>
    <submittedName>
        <fullName evidence="1">Uncharacterized protein</fullName>
    </submittedName>
</protein>
<name>A0A0E9WGU5_ANGAN</name>
<dbReference type="EMBL" id="GBXM01018990">
    <property type="protein sequence ID" value="JAH89587.1"/>
    <property type="molecule type" value="Transcribed_RNA"/>
</dbReference>
<proteinExistence type="predicted"/>
<dbReference type="AlphaFoldDB" id="A0A0E9WGU5"/>